<dbReference type="Proteomes" id="UP000000709">
    <property type="component" value="Unassembled WGS sequence"/>
</dbReference>
<reference evidence="2 3" key="1">
    <citation type="journal article" date="2011" name="Proc. Natl. Acad. Sci. U.S.A.">
        <title>Comparative genomics of xylose-fermenting fungi for enhanced biofuel production.</title>
        <authorList>
            <person name="Wohlbach D.J."/>
            <person name="Kuo A."/>
            <person name="Sato T.K."/>
            <person name="Potts K.M."/>
            <person name="Salamov A.A."/>
            <person name="LaButti K.M."/>
            <person name="Sun H."/>
            <person name="Clum A."/>
            <person name="Pangilinan J.L."/>
            <person name="Lindquist E.A."/>
            <person name="Lucas S."/>
            <person name="Lapidus A."/>
            <person name="Jin M."/>
            <person name="Gunawan C."/>
            <person name="Balan V."/>
            <person name="Dale B.E."/>
            <person name="Jeffries T.W."/>
            <person name="Zinkel R."/>
            <person name="Barry K.W."/>
            <person name="Grigoriev I.V."/>
            <person name="Gasch A.P."/>
        </authorList>
    </citation>
    <scope>NUCLEOTIDE SEQUENCE [LARGE SCALE GENOMIC DNA]</scope>
    <source>
        <strain evidence="3">NRRL Y-27907 / 11-Y1</strain>
    </source>
</reference>
<dbReference type="HOGENOM" id="CLU_076919_0_0_1"/>
<dbReference type="KEGG" id="spaa:SPAPADRAFT_55072"/>
<dbReference type="OrthoDB" id="4082764at2759"/>
<dbReference type="STRING" id="619300.G3AL98"/>
<keyword evidence="1" id="KW-1133">Transmembrane helix</keyword>
<dbReference type="Pfam" id="PF11124">
    <property type="entry name" value="Pho86"/>
    <property type="match status" value="1"/>
</dbReference>
<dbReference type="AlphaFoldDB" id="G3AL98"/>
<keyword evidence="3" id="KW-1185">Reference proteome</keyword>
<dbReference type="eggNOG" id="ENOG502QSU5">
    <property type="taxonomic scope" value="Eukaryota"/>
</dbReference>
<evidence type="ECO:0000313" key="2">
    <source>
        <dbReference type="EMBL" id="EGW33141.1"/>
    </source>
</evidence>
<organism evidence="3">
    <name type="scientific">Spathaspora passalidarum (strain NRRL Y-27907 / 11-Y1)</name>
    <dbReference type="NCBI Taxonomy" id="619300"/>
    <lineage>
        <taxon>Eukaryota</taxon>
        <taxon>Fungi</taxon>
        <taxon>Dikarya</taxon>
        <taxon>Ascomycota</taxon>
        <taxon>Saccharomycotina</taxon>
        <taxon>Pichiomycetes</taxon>
        <taxon>Debaryomycetaceae</taxon>
        <taxon>Spathaspora</taxon>
    </lineage>
</organism>
<accession>G3AL98</accession>
<gene>
    <name evidence="2" type="ORF">SPAPADRAFT_55072</name>
</gene>
<sequence length="351" mass="40006">MAIQKEVDLNEPLDAHEAPTLSKTPLKPEFAKAALILHGDTYKQLQAKLNRFIFWHPIAIIAYFLLIPAALLYNLWDFVEVSDSAWEFFLLGKKNPKDFIYGIIAAFPMVAGIFATFGLITYIMGDDIGNITSAFVAQKYCDKVFGFDIKKFAQLTGHETDVDSIKLLKKGLNTQIIMYRESPIAICTVVVDEEQSTPESFIVEITGLHVRKVFENVDFHELLIEWAVLRTRELYEEYAKQKKVKTQEGTILITTDAYSFDKRLQTCLYNTNFGVMSKDVELNRFSDTLNKPKEILHKLLGVSRDTFGLALSTAKEDEQIVHNLEGKFLSTEDEVVDKPQPVPANIRRRKN</sequence>
<dbReference type="RefSeq" id="XP_007374656.1">
    <property type="nucleotide sequence ID" value="XM_007374594.1"/>
</dbReference>
<feature type="transmembrane region" description="Helical" evidence="1">
    <location>
        <begin position="52"/>
        <end position="76"/>
    </location>
</feature>
<dbReference type="InParanoid" id="G3AL98"/>
<dbReference type="InterPro" id="IPR024297">
    <property type="entry name" value="Pho86"/>
</dbReference>
<dbReference type="OMA" id="ELWGVQF"/>
<name>G3AL98_SPAPN</name>
<feature type="transmembrane region" description="Helical" evidence="1">
    <location>
        <begin position="99"/>
        <end position="123"/>
    </location>
</feature>
<keyword evidence="1" id="KW-0472">Membrane</keyword>
<dbReference type="EMBL" id="GL996501">
    <property type="protein sequence ID" value="EGW33141.1"/>
    <property type="molecule type" value="Genomic_DNA"/>
</dbReference>
<evidence type="ECO:0000313" key="3">
    <source>
        <dbReference type="Proteomes" id="UP000000709"/>
    </source>
</evidence>
<proteinExistence type="predicted"/>
<protein>
    <recommendedName>
        <fullName evidence="4">Inorganic phosphate transporter PHO86</fullName>
    </recommendedName>
</protein>
<dbReference type="GeneID" id="18871907"/>
<evidence type="ECO:0008006" key="4">
    <source>
        <dbReference type="Google" id="ProtNLM"/>
    </source>
</evidence>
<evidence type="ECO:0000256" key="1">
    <source>
        <dbReference type="SAM" id="Phobius"/>
    </source>
</evidence>
<dbReference type="FunCoup" id="G3AL98">
    <property type="interactions" value="205"/>
</dbReference>
<keyword evidence="1" id="KW-0812">Transmembrane</keyword>